<proteinExistence type="predicted"/>
<reference evidence="1" key="1">
    <citation type="submission" date="2021-05" db="EMBL/GenBank/DDBJ databases">
        <title>Draft genomes of bacteria isolated from model marine particles.</title>
        <authorList>
            <person name="Datta M.S."/>
            <person name="Schwartzman J.A."/>
            <person name="Enke T.N."/>
            <person name="Saavedra J."/>
            <person name="Cermak N."/>
            <person name="Cordero O.X."/>
        </authorList>
    </citation>
    <scope>NUCLEOTIDE SEQUENCE</scope>
    <source>
        <strain evidence="1">I2M19</strain>
    </source>
</reference>
<dbReference type="EMBL" id="JAHKPD010000011">
    <property type="protein sequence ID" value="MBU2950077.1"/>
    <property type="molecule type" value="Genomic_DNA"/>
</dbReference>
<accession>A0ACC5U6X7</accession>
<name>A0ACC5U6X7_9FLAO</name>
<organism evidence="1 2">
    <name type="scientific">Pseudotamlana agarivorans</name>
    <dbReference type="NCBI Taxonomy" id="481183"/>
    <lineage>
        <taxon>Bacteria</taxon>
        <taxon>Pseudomonadati</taxon>
        <taxon>Bacteroidota</taxon>
        <taxon>Flavobacteriia</taxon>
        <taxon>Flavobacteriales</taxon>
        <taxon>Flavobacteriaceae</taxon>
        <taxon>Pseudotamlana</taxon>
    </lineage>
</organism>
<protein>
    <submittedName>
        <fullName evidence="1">SCO family protein</fullName>
    </submittedName>
</protein>
<comment type="caution">
    <text evidence="1">The sequence shown here is derived from an EMBL/GenBank/DDBJ whole genome shotgun (WGS) entry which is preliminary data.</text>
</comment>
<evidence type="ECO:0000313" key="2">
    <source>
        <dbReference type="Proteomes" id="UP001647509"/>
    </source>
</evidence>
<keyword evidence="2" id="KW-1185">Reference proteome</keyword>
<gene>
    <name evidence="1" type="ORF">KO493_05130</name>
</gene>
<sequence length="211" mass="24462">MNFKLNYISVFVLVFFLSCKKEKKEQSVSSLPYFNSADFTPEWEVPKHKIPAFSFTNQNGMEVTNTTYAGKMYIADFFFTSCSGICPKLTKNMAVIQEIYKNDKDIMLLSHTVMPWRDSVPLLKEYAIKNKVLDHKWNLVTGNKEALYHIARTGYFADEDFTKTQDESNFIHTENFVLVDKNGYIRGVYNGTIPVDIERLKRHIAILKKEA</sequence>
<evidence type="ECO:0000313" key="1">
    <source>
        <dbReference type="EMBL" id="MBU2950077.1"/>
    </source>
</evidence>
<dbReference type="Proteomes" id="UP001647509">
    <property type="component" value="Unassembled WGS sequence"/>
</dbReference>